<evidence type="ECO:0000256" key="1">
    <source>
        <dbReference type="ARBA" id="ARBA00007521"/>
    </source>
</evidence>
<protein>
    <submittedName>
        <fullName evidence="3">Type II toxin-antitoxin system PemK/MazF family toxin</fullName>
    </submittedName>
</protein>
<keyword evidence="2" id="KW-1277">Toxin-antitoxin system</keyword>
<accession>A0A923MLZ4</accession>
<keyword evidence="4" id="KW-1185">Reference proteome</keyword>
<dbReference type="GO" id="GO:0004521">
    <property type="term" value="F:RNA endonuclease activity"/>
    <property type="evidence" value="ECO:0007669"/>
    <property type="project" value="TreeGrafter"/>
</dbReference>
<proteinExistence type="inferred from homology"/>
<dbReference type="PANTHER" id="PTHR33988">
    <property type="entry name" value="ENDORIBONUCLEASE MAZF-RELATED"/>
    <property type="match status" value="1"/>
</dbReference>
<gene>
    <name evidence="3" type="ORF">H8Z83_15265</name>
</gene>
<evidence type="ECO:0000256" key="2">
    <source>
        <dbReference type="ARBA" id="ARBA00022649"/>
    </source>
</evidence>
<dbReference type="GO" id="GO:0006402">
    <property type="term" value="P:mRNA catabolic process"/>
    <property type="evidence" value="ECO:0007669"/>
    <property type="project" value="TreeGrafter"/>
</dbReference>
<evidence type="ECO:0000313" key="3">
    <source>
        <dbReference type="EMBL" id="MBC5771659.1"/>
    </source>
</evidence>
<evidence type="ECO:0000313" key="4">
    <source>
        <dbReference type="Proteomes" id="UP000620327"/>
    </source>
</evidence>
<dbReference type="SUPFAM" id="SSF50118">
    <property type="entry name" value="Cell growth inhibitor/plasmid maintenance toxic component"/>
    <property type="match status" value="1"/>
</dbReference>
<dbReference type="Proteomes" id="UP000620327">
    <property type="component" value="Unassembled WGS sequence"/>
</dbReference>
<sequence length="123" mass="13810">MKPYQRGDVVIIDVPMLANSHIQAGKRPWVVVQNNVGNQFSSTSIVVPLTTKIKRLELPTHVAVTWGSLQPSMVECEQVRVVDVSDDWEYICTLPPEIMRHVDTALKNAFFYGRGGDVDNDKT</sequence>
<dbReference type="GO" id="GO:0003677">
    <property type="term" value="F:DNA binding"/>
    <property type="evidence" value="ECO:0007669"/>
    <property type="project" value="InterPro"/>
</dbReference>
<dbReference type="InterPro" id="IPR003477">
    <property type="entry name" value="PemK-like"/>
</dbReference>
<organism evidence="3 4">
    <name type="scientific">Dysosmobacter segnis</name>
    <dbReference type="NCBI Taxonomy" id="2763042"/>
    <lineage>
        <taxon>Bacteria</taxon>
        <taxon>Bacillati</taxon>
        <taxon>Bacillota</taxon>
        <taxon>Clostridia</taxon>
        <taxon>Eubacteriales</taxon>
        <taxon>Oscillospiraceae</taxon>
        <taxon>Dysosmobacter</taxon>
    </lineage>
</organism>
<comment type="similarity">
    <text evidence="1">Belongs to the PemK/MazF family.</text>
</comment>
<name>A0A923MLZ4_9FIRM</name>
<dbReference type="EMBL" id="JACOQI010000020">
    <property type="protein sequence ID" value="MBC5771659.1"/>
    <property type="molecule type" value="Genomic_DNA"/>
</dbReference>
<dbReference type="GO" id="GO:0016075">
    <property type="term" value="P:rRNA catabolic process"/>
    <property type="evidence" value="ECO:0007669"/>
    <property type="project" value="TreeGrafter"/>
</dbReference>
<comment type="caution">
    <text evidence="3">The sequence shown here is derived from an EMBL/GenBank/DDBJ whole genome shotgun (WGS) entry which is preliminary data.</text>
</comment>
<reference evidence="3" key="1">
    <citation type="submission" date="2020-08" db="EMBL/GenBank/DDBJ databases">
        <title>Genome public.</title>
        <authorList>
            <person name="Liu C."/>
            <person name="Sun Q."/>
        </authorList>
    </citation>
    <scope>NUCLEOTIDE SEQUENCE</scope>
    <source>
        <strain evidence="3">BX15</strain>
    </source>
</reference>
<dbReference type="Pfam" id="PF02452">
    <property type="entry name" value="PemK_toxin"/>
    <property type="match status" value="1"/>
</dbReference>
<dbReference type="AlphaFoldDB" id="A0A923MLZ4"/>
<dbReference type="InterPro" id="IPR011067">
    <property type="entry name" value="Plasmid_toxin/cell-grow_inhib"/>
</dbReference>
<dbReference type="PANTHER" id="PTHR33988:SF2">
    <property type="entry name" value="ENDORIBONUCLEASE MAZF"/>
    <property type="match status" value="1"/>
</dbReference>
<dbReference type="Gene3D" id="2.30.30.110">
    <property type="match status" value="1"/>
</dbReference>
<dbReference type="RefSeq" id="WP_187015851.1">
    <property type="nucleotide sequence ID" value="NZ_JACOQI010000020.1"/>
</dbReference>